<evidence type="ECO:0000256" key="2">
    <source>
        <dbReference type="ARBA" id="ARBA00023002"/>
    </source>
</evidence>
<feature type="active site" evidence="3">
    <location>
        <position position="336"/>
    </location>
</feature>
<evidence type="ECO:0000256" key="4">
    <source>
        <dbReference type="RuleBase" id="RU003345"/>
    </source>
</evidence>
<proteinExistence type="inferred from homology"/>
<evidence type="ECO:0000256" key="3">
    <source>
        <dbReference type="PROSITE-ProRule" id="PRU10007"/>
    </source>
</evidence>
<dbReference type="Gene3D" id="3.40.605.10">
    <property type="entry name" value="Aldehyde Dehydrogenase, Chain A, domain 1"/>
    <property type="match status" value="1"/>
</dbReference>
<gene>
    <name evidence="7" type="ORF">BD410DRAFT_782063</name>
</gene>
<name>A0A4Y7QLK5_9AGAM</name>
<feature type="domain" description="Aldehyde dehydrogenase" evidence="6">
    <location>
        <begin position="98"/>
        <end position="571"/>
    </location>
</feature>
<evidence type="ECO:0000313" key="7">
    <source>
        <dbReference type="EMBL" id="TDL28101.1"/>
    </source>
</evidence>
<reference evidence="7 8" key="1">
    <citation type="submission" date="2018-06" db="EMBL/GenBank/DDBJ databases">
        <title>A transcriptomic atlas of mushroom development highlights an independent origin of complex multicellularity.</title>
        <authorList>
            <consortium name="DOE Joint Genome Institute"/>
            <person name="Krizsan K."/>
            <person name="Almasi E."/>
            <person name="Merenyi Z."/>
            <person name="Sahu N."/>
            <person name="Viragh M."/>
            <person name="Koszo T."/>
            <person name="Mondo S."/>
            <person name="Kiss B."/>
            <person name="Balint B."/>
            <person name="Kues U."/>
            <person name="Barry K."/>
            <person name="Hegedus J.C."/>
            <person name="Henrissat B."/>
            <person name="Johnson J."/>
            <person name="Lipzen A."/>
            <person name="Ohm R."/>
            <person name="Nagy I."/>
            <person name="Pangilinan J."/>
            <person name="Yan J."/>
            <person name="Xiong Y."/>
            <person name="Grigoriev I.V."/>
            <person name="Hibbett D.S."/>
            <person name="Nagy L.G."/>
        </authorList>
    </citation>
    <scope>NUCLEOTIDE SEQUENCE [LARGE SCALE GENOMIC DNA]</scope>
    <source>
        <strain evidence="7 8">SZMC22713</strain>
    </source>
</reference>
<keyword evidence="8" id="KW-1185">Reference proteome</keyword>
<dbReference type="EMBL" id="ML170158">
    <property type="protein sequence ID" value="TDL28101.1"/>
    <property type="molecule type" value="Genomic_DNA"/>
</dbReference>
<keyword evidence="5" id="KW-0472">Membrane</keyword>
<dbReference type="Gene3D" id="3.40.309.10">
    <property type="entry name" value="Aldehyde Dehydrogenase, Chain A, domain 2"/>
    <property type="match status" value="1"/>
</dbReference>
<protein>
    <submittedName>
        <fullName evidence="7">ALDH-like protein</fullName>
    </submittedName>
</protein>
<dbReference type="STRING" id="50990.A0A4Y7QLK5"/>
<dbReference type="GO" id="GO:0016620">
    <property type="term" value="F:oxidoreductase activity, acting on the aldehyde or oxo group of donors, NAD or NADP as acceptor"/>
    <property type="evidence" value="ECO:0007669"/>
    <property type="project" value="InterPro"/>
</dbReference>
<sequence length="630" mass="69744">MGSNSILQVLMHPLTQLQLSEDSDFERGGGIDVLYLITLFFAFGIWLVFQRYQTIRNRAVPFNTDIPPEADPEWTGIKLTKPNLQSHLSDSDLLRDPNKDYITCFDPATAMFIDTVEVDKGDGITRKIASAQRAQKSWMHSTFADRRRVLRSLLKWLVDNQELCARVACRDTGKTMIDAALGEIMTTCSKLEWLITNGENTLRHEKRRSNLLLSYKRSEVHYEPLGVVAAIVSWNYPLHNAWSPIIASIFAGNGIVVKCSEKVVWSSMWFIGAVQECLGVCGFDRDLVQLVCCWPSEAEALTKSSLIKHITFIGSREVGQKVAIAATDNLTPVTMELGGKDPAVILPGTDLKKWASLWMRGIFQNNGQNCIGIERLIVHVSQHDQLFELLKERAASLRPGSVLAKSGNYIAPVDTGSMIDKDRFSELKRVISRAVQDGADLGTGGDLWDNPLHEGGAYFLPTVIGDVRSEMDIAQTELFAPVAVLMKYGEVEEAIEIANGVGFALGASVFGPRQNECVAVAKQLECGMVSINDFGIFYLSQDLPFGGVKASGYGRFGGPEGLRSLTNPKAIVVDRWPSFIQTGIPTVLDYPVGSLAASWDFVSGLIEFVYADIWPERLRGLARLFRATRR</sequence>
<dbReference type="VEuPathDB" id="FungiDB:BD410DRAFT_782063"/>
<evidence type="ECO:0000259" key="6">
    <source>
        <dbReference type="Pfam" id="PF00171"/>
    </source>
</evidence>
<comment type="similarity">
    <text evidence="1 4">Belongs to the aldehyde dehydrogenase family.</text>
</comment>
<keyword evidence="5" id="KW-1133">Transmembrane helix</keyword>
<dbReference type="PANTHER" id="PTHR11699">
    <property type="entry name" value="ALDEHYDE DEHYDROGENASE-RELATED"/>
    <property type="match status" value="1"/>
</dbReference>
<dbReference type="CDD" id="cd07098">
    <property type="entry name" value="ALDH_F15-22"/>
    <property type="match status" value="1"/>
</dbReference>
<dbReference type="OrthoDB" id="310895at2759"/>
<dbReference type="InterPro" id="IPR016163">
    <property type="entry name" value="Ald_DH_C"/>
</dbReference>
<dbReference type="InterPro" id="IPR015590">
    <property type="entry name" value="Aldehyde_DH_dom"/>
</dbReference>
<evidence type="ECO:0000256" key="1">
    <source>
        <dbReference type="ARBA" id="ARBA00009986"/>
    </source>
</evidence>
<dbReference type="PROSITE" id="PS00687">
    <property type="entry name" value="ALDEHYDE_DEHYDR_GLU"/>
    <property type="match status" value="1"/>
</dbReference>
<dbReference type="PROSITE" id="PS00070">
    <property type="entry name" value="ALDEHYDE_DEHYDR_CYS"/>
    <property type="match status" value="1"/>
</dbReference>
<dbReference type="InterPro" id="IPR016162">
    <property type="entry name" value="Ald_DH_N"/>
</dbReference>
<dbReference type="Proteomes" id="UP000294933">
    <property type="component" value="Unassembled WGS sequence"/>
</dbReference>
<evidence type="ECO:0000313" key="8">
    <source>
        <dbReference type="Proteomes" id="UP000294933"/>
    </source>
</evidence>
<keyword evidence="2 4" id="KW-0560">Oxidoreductase</keyword>
<feature type="transmembrane region" description="Helical" evidence="5">
    <location>
        <begin position="33"/>
        <end position="49"/>
    </location>
</feature>
<dbReference type="InterPro" id="IPR016161">
    <property type="entry name" value="Ald_DH/histidinol_DH"/>
</dbReference>
<organism evidence="7 8">
    <name type="scientific">Rickenella mellea</name>
    <dbReference type="NCBI Taxonomy" id="50990"/>
    <lineage>
        <taxon>Eukaryota</taxon>
        <taxon>Fungi</taxon>
        <taxon>Dikarya</taxon>
        <taxon>Basidiomycota</taxon>
        <taxon>Agaricomycotina</taxon>
        <taxon>Agaricomycetes</taxon>
        <taxon>Hymenochaetales</taxon>
        <taxon>Rickenellaceae</taxon>
        <taxon>Rickenella</taxon>
    </lineage>
</organism>
<evidence type="ECO:0000256" key="5">
    <source>
        <dbReference type="SAM" id="Phobius"/>
    </source>
</evidence>
<dbReference type="AlphaFoldDB" id="A0A4Y7QLK5"/>
<keyword evidence="5" id="KW-0812">Transmembrane</keyword>
<dbReference type="Pfam" id="PF00171">
    <property type="entry name" value="Aldedh"/>
    <property type="match status" value="1"/>
</dbReference>
<dbReference type="InterPro" id="IPR029510">
    <property type="entry name" value="Ald_DH_CS_GLU"/>
</dbReference>
<dbReference type="InterPro" id="IPR016160">
    <property type="entry name" value="Ald_DH_CS_CYS"/>
</dbReference>
<dbReference type="SUPFAM" id="SSF53720">
    <property type="entry name" value="ALDH-like"/>
    <property type="match status" value="1"/>
</dbReference>
<accession>A0A4Y7QLK5</accession>